<name>A0AAD6NHZ9_DREDA</name>
<dbReference type="Proteomes" id="UP001221413">
    <property type="component" value="Unassembled WGS sequence"/>
</dbReference>
<feature type="signal peptide" evidence="2">
    <location>
        <begin position="1"/>
        <end position="22"/>
    </location>
</feature>
<dbReference type="EMBL" id="JAQGDS010000011">
    <property type="protein sequence ID" value="KAJ6257288.1"/>
    <property type="molecule type" value="Genomic_DNA"/>
</dbReference>
<keyword evidence="2" id="KW-0732">Signal</keyword>
<evidence type="ECO:0000313" key="3">
    <source>
        <dbReference type="EMBL" id="KAJ6257288.1"/>
    </source>
</evidence>
<feature type="chain" id="PRO_5042027116" evidence="2">
    <location>
        <begin position="23"/>
        <end position="534"/>
    </location>
</feature>
<feature type="compositionally biased region" description="Basic and acidic residues" evidence="1">
    <location>
        <begin position="257"/>
        <end position="269"/>
    </location>
</feature>
<evidence type="ECO:0000313" key="4">
    <source>
        <dbReference type="Proteomes" id="UP001221413"/>
    </source>
</evidence>
<dbReference type="AlphaFoldDB" id="A0AAD6NHZ9"/>
<organism evidence="3 4">
    <name type="scientific">Drechslerella dactyloides</name>
    <name type="common">Nematode-trapping fungus</name>
    <name type="synonym">Arthrobotrys dactyloides</name>
    <dbReference type="NCBI Taxonomy" id="74499"/>
    <lineage>
        <taxon>Eukaryota</taxon>
        <taxon>Fungi</taxon>
        <taxon>Dikarya</taxon>
        <taxon>Ascomycota</taxon>
        <taxon>Pezizomycotina</taxon>
        <taxon>Orbiliomycetes</taxon>
        <taxon>Orbiliales</taxon>
        <taxon>Orbiliaceae</taxon>
        <taxon>Drechslerella</taxon>
    </lineage>
</organism>
<reference evidence="3" key="1">
    <citation type="submission" date="2023-01" db="EMBL/GenBank/DDBJ databases">
        <title>The chitinases involved in constricting ring structure development in the nematode-trapping fungus Drechslerella dactyloides.</title>
        <authorList>
            <person name="Wang R."/>
            <person name="Zhang L."/>
            <person name="Tang P."/>
            <person name="Li S."/>
            <person name="Liang L."/>
        </authorList>
    </citation>
    <scope>NUCLEOTIDE SEQUENCE</scope>
    <source>
        <strain evidence="3">YMF1.00031</strain>
    </source>
</reference>
<gene>
    <name evidence="3" type="ORF">Dda_8177</name>
</gene>
<protein>
    <submittedName>
        <fullName evidence="3">Uncharacterized protein</fullName>
    </submittedName>
</protein>
<sequence length="534" mass="60573">MMLATSTAQLLAFTSIIWQARAWYQTISHGLGLQLHLKTNQHEDERCVPRTSKGEGVLGILNVVGSRQVRALALYHDYLCQRDNPVDYSLFIHFYDDPQAIQLVDLGTPGLEHGWVSYRGIDPDSEDWVARDLGIPQTPRSRKSAEWYEPAESGMTPVGKFYKGLMETVPPGSIRYKIAGTDEYITFHNAVRLVKERNGKLIIPDAGTELTPRQLDDAKEELRYTIRIYFVETGGTATHLTAEQQNEMNERLLEELPERDTSEFSDPRNRYPASNFLSGMDLRSGRPIQPNLLRQNPTPPDLNMNLPARMPQFQPYSPYPFQRSSPSSRNSFVGNSPLLPNMNMMQSPSFDWGSYVYRIRDPPRFNQQLVSEVIQDLIREYERIGGPNPRPPVNSVQSGYVPQNRGDSGMMEEIPNVDYGVIGQEEMVIEPTSPREIGFEGELAEVLANEQAASGTSQSQEGQEFDLNELANNEYFDLLRDIDFGNVPDADVSSMLLDTADADVWPDPNIYIEAHSDVFDESGFFEEEQQERYQ</sequence>
<evidence type="ECO:0000256" key="1">
    <source>
        <dbReference type="SAM" id="MobiDB-lite"/>
    </source>
</evidence>
<proteinExistence type="predicted"/>
<accession>A0AAD6NHZ9</accession>
<feature type="region of interest" description="Disordered" evidence="1">
    <location>
        <begin position="257"/>
        <end position="280"/>
    </location>
</feature>
<evidence type="ECO:0000256" key="2">
    <source>
        <dbReference type="SAM" id="SignalP"/>
    </source>
</evidence>
<comment type="caution">
    <text evidence="3">The sequence shown here is derived from an EMBL/GenBank/DDBJ whole genome shotgun (WGS) entry which is preliminary data.</text>
</comment>
<keyword evidence="4" id="KW-1185">Reference proteome</keyword>